<name>A0A1F7INK2_9BACT</name>
<evidence type="ECO:0000313" key="4">
    <source>
        <dbReference type="EMBL" id="OGK44964.1"/>
    </source>
</evidence>
<protein>
    <submittedName>
        <fullName evidence="4">Uncharacterized protein</fullName>
    </submittedName>
</protein>
<evidence type="ECO:0000256" key="1">
    <source>
        <dbReference type="SAM" id="Phobius"/>
    </source>
</evidence>
<keyword evidence="1" id="KW-0812">Transmembrane</keyword>
<evidence type="ECO:0000259" key="2">
    <source>
        <dbReference type="Pfam" id="PF09822"/>
    </source>
</evidence>
<accession>A0A1F7INK2</accession>
<feature type="domain" description="ABC-type uncharacterised transport system" evidence="2">
    <location>
        <begin position="190"/>
        <end position="406"/>
    </location>
</feature>
<dbReference type="Proteomes" id="UP000178040">
    <property type="component" value="Unassembled WGS sequence"/>
</dbReference>
<dbReference type="AlphaFoldDB" id="A0A1F7INK2"/>
<dbReference type="InterPro" id="IPR055396">
    <property type="entry name" value="DUF7088"/>
</dbReference>
<feature type="non-terminal residue" evidence="4">
    <location>
        <position position="417"/>
    </location>
</feature>
<dbReference type="InterPro" id="IPR019196">
    <property type="entry name" value="ABC_transp_unknown"/>
</dbReference>
<feature type="transmembrane region" description="Helical" evidence="1">
    <location>
        <begin position="23"/>
        <end position="44"/>
    </location>
</feature>
<reference evidence="4 5" key="1">
    <citation type="journal article" date="2016" name="Nat. Commun.">
        <title>Thousands of microbial genomes shed light on interconnected biogeochemical processes in an aquifer system.</title>
        <authorList>
            <person name="Anantharaman K."/>
            <person name="Brown C.T."/>
            <person name="Hug L.A."/>
            <person name="Sharon I."/>
            <person name="Castelle C.J."/>
            <person name="Probst A.J."/>
            <person name="Thomas B.C."/>
            <person name="Singh A."/>
            <person name="Wilkins M.J."/>
            <person name="Karaoz U."/>
            <person name="Brodie E.L."/>
            <person name="Williams K.H."/>
            <person name="Hubbard S.S."/>
            <person name="Banfield J.F."/>
        </authorList>
    </citation>
    <scope>NUCLEOTIDE SEQUENCE [LARGE SCALE GENOMIC DNA]</scope>
</reference>
<gene>
    <name evidence="4" type="ORF">A3B40_04230</name>
</gene>
<keyword evidence="1" id="KW-0472">Membrane</keyword>
<feature type="domain" description="DUF7088" evidence="3">
    <location>
        <begin position="52"/>
        <end position="153"/>
    </location>
</feature>
<evidence type="ECO:0000313" key="5">
    <source>
        <dbReference type="Proteomes" id="UP000178040"/>
    </source>
</evidence>
<proteinExistence type="predicted"/>
<keyword evidence="1" id="KW-1133">Transmembrane helix</keyword>
<comment type="caution">
    <text evidence="4">The sequence shown here is derived from an EMBL/GenBank/DDBJ whole genome shotgun (WGS) entry which is preliminary data.</text>
</comment>
<dbReference type="Pfam" id="PF09822">
    <property type="entry name" value="ABC_transp_aux"/>
    <property type="match status" value="1"/>
</dbReference>
<evidence type="ECO:0000259" key="3">
    <source>
        <dbReference type="Pfam" id="PF23357"/>
    </source>
</evidence>
<organism evidence="4 5">
    <name type="scientific">Candidatus Roizmanbacteria bacterium RIFCSPLOWO2_01_FULL_37_16</name>
    <dbReference type="NCBI Taxonomy" id="1802058"/>
    <lineage>
        <taxon>Bacteria</taxon>
        <taxon>Candidatus Roizmaniibacteriota</taxon>
    </lineage>
</organism>
<sequence>MFKNLKKLSLVKIFKLQGRERQVIYAVVFALFIVLNLLVSGLSLRYDASFGKAYTLSDSTKKILRNLDDIVNIKFFASSDLPTRLIPLKADVTDLLSEYKKEGKNNVQLKVLDPKKDQSAATEAREAGVPELQFSQLERDKYAVTATYFGIVLSYSGKSEVLPQVTELESLEYNLTASIYKLVRKELVKIGMLGYEDSFDTTQDKIANLRKILSQQFDIENLNISSESTTKSIDASFKTVLVFDTNAKKYDDNELKLLKAYLEKKGKAIFFVDGVWVSESLTTSAADHSLFSLLKEYGIKIEKNLVLSTSAELVNFGDSQISLLLPYPFWIRTNNFNQKVSYLSNVYQLTYPWVSSLRLEKKKDIVAQASVKTSNRSWEQKDNFVLNPQTITPPQEKDFKEFIVGAESTKKNAGKII</sequence>
<dbReference type="EMBL" id="MGAI01000018">
    <property type="protein sequence ID" value="OGK44964.1"/>
    <property type="molecule type" value="Genomic_DNA"/>
</dbReference>
<dbReference type="Pfam" id="PF23357">
    <property type="entry name" value="DUF7088"/>
    <property type="match status" value="1"/>
</dbReference>